<dbReference type="AlphaFoldDB" id="A0A0B1SR05"/>
<sequence length="89" mass="9674">MAKRSVDEFVDQAAINNVVAVQASTSKRRDAPHVDIQMLRSASTTGELSPSAEELPALAACTISEMFTDVSGCFDFQVCCSFFFLCVFI</sequence>
<protein>
    <submittedName>
        <fullName evidence="1">Uncharacterized protein</fullName>
    </submittedName>
</protein>
<reference evidence="1 2" key="1">
    <citation type="submission" date="2014-03" db="EMBL/GenBank/DDBJ databases">
        <title>Draft genome of the hookworm Oesophagostomum dentatum.</title>
        <authorList>
            <person name="Mitreva M."/>
        </authorList>
    </citation>
    <scope>NUCLEOTIDE SEQUENCE [LARGE SCALE GENOMIC DNA]</scope>
    <source>
        <strain evidence="1 2">OD-Hann</strain>
    </source>
</reference>
<organism evidence="1 2">
    <name type="scientific">Oesophagostomum dentatum</name>
    <name type="common">Nodular worm</name>
    <dbReference type="NCBI Taxonomy" id="61180"/>
    <lineage>
        <taxon>Eukaryota</taxon>
        <taxon>Metazoa</taxon>
        <taxon>Ecdysozoa</taxon>
        <taxon>Nematoda</taxon>
        <taxon>Chromadorea</taxon>
        <taxon>Rhabditida</taxon>
        <taxon>Rhabditina</taxon>
        <taxon>Rhabditomorpha</taxon>
        <taxon>Strongyloidea</taxon>
        <taxon>Strongylidae</taxon>
        <taxon>Oesophagostomum</taxon>
    </lineage>
</organism>
<gene>
    <name evidence="1" type="ORF">OESDEN_12491</name>
</gene>
<name>A0A0B1SR05_OESDE</name>
<evidence type="ECO:0000313" key="2">
    <source>
        <dbReference type="Proteomes" id="UP000053660"/>
    </source>
</evidence>
<keyword evidence="2" id="KW-1185">Reference proteome</keyword>
<accession>A0A0B1SR05</accession>
<evidence type="ECO:0000313" key="1">
    <source>
        <dbReference type="EMBL" id="KHJ87728.1"/>
    </source>
</evidence>
<dbReference type="EMBL" id="KN557155">
    <property type="protein sequence ID" value="KHJ87728.1"/>
    <property type="molecule type" value="Genomic_DNA"/>
</dbReference>
<proteinExistence type="predicted"/>
<dbReference type="Proteomes" id="UP000053660">
    <property type="component" value="Unassembled WGS sequence"/>
</dbReference>